<keyword evidence="2" id="KW-1185">Reference proteome</keyword>
<dbReference type="Proteomes" id="UP000814033">
    <property type="component" value="Unassembled WGS sequence"/>
</dbReference>
<organism evidence="1 2">
    <name type="scientific">Auriscalpium vulgare</name>
    <dbReference type="NCBI Taxonomy" id="40419"/>
    <lineage>
        <taxon>Eukaryota</taxon>
        <taxon>Fungi</taxon>
        <taxon>Dikarya</taxon>
        <taxon>Basidiomycota</taxon>
        <taxon>Agaricomycotina</taxon>
        <taxon>Agaricomycetes</taxon>
        <taxon>Russulales</taxon>
        <taxon>Auriscalpiaceae</taxon>
        <taxon>Auriscalpium</taxon>
    </lineage>
</organism>
<reference evidence="1" key="2">
    <citation type="journal article" date="2022" name="New Phytol.">
        <title>Evolutionary transition to the ectomycorrhizal habit in the genomes of a hyperdiverse lineage of mushroom-forming fungi.</title>
        <authorList>
            <person name="Looney B."/>
            <person name="Miyauchi S."/>
            <person name="Morin E."/>
            <person name="Drula E."/>
            <person name="Courty P.E."/>
            <person name="Kohler A."/>
            <person name="Kuo A."/>
            <person name="LaButti K."/>
            <person name="Pangilinan J."/>
            <person name="Lipzen A."/>
            <person name="Riley R."/>
            <person name="Andreopoulos W."/>
            <person name="He G."/>
            <person name="Johnson J."/>
            <person name="Nolan M."/>
            <person name="Tritt A."/>
            <person name="Barry K.W."/>
            <person name="Grigoriev I.V."/>
            <person name="Nagy L.G."/>
            <person name="Hibbett D."/>
            <person name="Henrissat B."/>
            <person name="Matheny P.B."/>
            <person name="Labbe J."/>
            <person name="Martin F.M."/>
        </authorList>
    </citation>
    <scope>NUCLEOTIDE SEQUENCE</scope>
    <source>
        <strain evidence="1">FP105234-sp</strain>
    </source>
</reference>
<accession>A0ACB8RIN4</accession>
<dbReference type="EMBL" id="MU276017">
    <property type="protein sequence ID" value="KAI0043455.1"/>
    <property type="molecule type" value="Genomic_DNA"/>
</dbReference>
<protein>
    <submittedName>
        <fullName evidence="1">TPR-like protein</fullName>
    </submittedName>
</protein>
<sequence length="1033" mass="116984">MNTSDDSDVEEANLVQLCRAALKLIPPDDPRHADIVDDLADALWTQFHELGRISDLEEAIQLYRELIKMRPLDHPDRPKNLHDLGITLHDRFEQLGRMPDLEEAIMFHREAMNSRPLGHPDHAYGLSTIASALQVRFEQLGRMSDLEEAVVLHREALKLRPSGHPERSSSLDDLTSALWIQFEQLGTMSSLEESIVLYREYLNLIPSNHHDRSSTLSDLAHVLMTLFEQLGRMSDLEEAIVLDREALNLRPAGHPDRSSSLNNLATTLQIQFKQLGRMSDLEEAILLLREGLLLNPIGHPVYSMSLGNLASALQTQFGQLGRISDLEEALQLQRESLSLTSLDNPTRSNNLNNLSNTLQTIFEQLGRMSHLEEAIVLSREALRLRPPGHCKRLSGLVNLAAALQIRFDELEERQLEEISDLEEANRLLREALLLAVGHSAYSMTLNNLANVVRTQHKYTGKMSDLEEAILLHREALSLRPSGHPHRLSSLNNLAITFQMLISGTKISNEAWENFELASNYIYAPATARLRCTLNWTQKAHQYKHESSRHAYRKSLLLLEQCLIIFPTPELQHNFYQNFQNISDLAIDAVSWAIEIGELKEAVEVWEQGRGILWSKMRDYRYPIEQLRNQNASLAEQFDAITQQLNQLMTTKNAGSQWNDIVKEIQDIPGFETFLRIPSFSSIIRVASEGPVILVNISHHRSDALILYNVNLDPINVPLSDTSKSKLYHIVDILAKDLKSGYNANMDKTIEEILIHLWKSIAYPILQKLDELDFPKGSRIWWCLSGKLCVLPIHAAQPFGTSTISQQELSQKYIHSYTPTLSSLIRAREGVVVRERGTVPKILAMATSSLDKVYEEIEAVQTVGHNTVQKLIGSEVTHSTMMDSLTKYPWIHFASHGHLNSEQPFNSSFELHDNARFTILDLLKANLPNAELAVLSACYTAAVDEDNTPDESISLAAGMQFCGFRGIVGTLWAMADQDGPFLAKEFYKRILHLENTDRPVDFRDAAKVLRAVTKEMRKQDIPLYRWVPFVHIGA</sequence>
<evidence type="ECO:0000313" key="1">
    <source>
        <dbReference type="EMBL" id="KAI0043455.1"/>
    </source>
</evidence>
<gene>
    <name evidence="1" type="ORF">FA95DRAFT_1546357</name>
</gene>
<comment type="caution">
    <text evidence="1">The sequence shown here is derived from an EMBL/GenBank/DDBJ whole genome shotgun (WGS) entry which is preliminary data.</text>
</comment>
<name>A0ACB8RIN4_9AGAM</name>
<reference evidence="1" key="1">
    <citation type="submission" date="2021-02" db="EMBL/GenBank/DDBJ databases">
        <authorList>
            <consortium name="DOE Joint Genome Institute"/>
            <person name="Ahrendt S."/>
            <person name="Looney B.P."/>
            <person name="Miyauchi S."/>
            <person name="Morin E."/>
            <person name="Drula E."/>
            <person name="Courty P.E."/>
            <person name="Chicoki N."/>
            <person name="Fauchery L."/>
            <person name="Kohler A."/>
            <person name="Kuo A."/>
            <person name="Labutti K."/>
            <person name="Pangilinan J."/>
            <person name="Lipzen A."/>
            <person name="Riley R."/>
            <person name="Andreopoulos W."/>
            <person name="He G."/>
            <person name="Johnson J."/>
            <person name="Barry K.W."/>
            <person name="Grigoriev I.V."/>
            <person name="Nagy L."/>
            <person name="Hibbett D."/>
            <person name="Henrissat B."/>
            <person name="Matheny P.B."/>
            <person name="Labbe J."/>
            <person name="Martin F."/>
        </authorList>
    </citation>
    <scope>NUCLEOTIDE SEQUENCE</scope>
    <source>
        <strain evidence="1">FP105234-sp</strain>
    </source>
</reference>
<evidence type="ECO:0000313" key="2">
    <source>
        <dbReference type="Proteomes" id="UP000814033"/>
    </source>
</evidence>
<proteinExistence type="predicted"/>